<dbReference type="GO" id="GO:0080043">
    <property type="term" value="F:quercetin 3-O-glucosyltransferase activity"/>
    <property type="evidence" value="ECO:0007669"/>
    <property type="project" value="TreeGrafter"/>
</dbReference>
<gene>
    <name evidence="2" type="ORF">SASPL_135423</name>
</gene>
<evidence type="ECO:0000313" key="2">
    <source>
        <dbReference type="EMBL" id="KAG6403206.1"/>
    </source>
</evidence>
<comment type="caution">
    <text evidence="2">The sequence shown here is derived from an EMBL/GenBank/DDBJ whole genome shotgun (WGS) entry which is preliminary data.</text>
</comment>
<dbReference type="PANTHER" id="PTHR11926">
    <property type="entry name" value="GLUCOSYL/GLUCURONOSYL TRANSFERASES"/>
    <property type="match status" value="1"/>
</dbReference>
<protein>
    <submittedName>
        <fullName evidence="2">Uncharacterized protein</fullName>
    </submittedName>
</protein>
<dbReference type="Proteomes" id="UP000298416">
    <property type="component" value="Unassembled WGS sequence"/>
</dbReference>
<evidence type="ECO:0000256" key="1">
    <source>
        <dbReference type="ARBA" id="ARBA00009995"/>
    </source>
</evidence>
<sequence length="126" mass="14707">MVIIVFPFLFSVDRRRTITLSLVHLRVILRYLLLHHLLQLRRHVGDGKQLTNCWYCCNQWGVGKEIGGDVKRDEVEKQVRSLMVGEEGEEMRRRAAEWKKLAEEAAKGASRRNLRRVIDEVLLGKV</sequence>
<comment type="similarity">
    <text evidence="1">Belongs to the UDP-glycosyltransferase family.</text>
</comment>
<organism evidence="2">
    <name type="scientific">Salvia splendens</name>
    <name type="common">Scarlet sage</name>
    <dbReference type="NCBI Taxonomy" id="180675"/>
    <lineage>
        <taxon>Eukaryota</taxon>
        <taxon>Viridiplantae</taxon>
        <taxon>Streptophyta</taxon>
        <taxon>Embryophyta</taxon>
        <taxon>Tracheophyta</taxon>
        <taxon>Spermatophyta</taxon>
        <taxon>Magnoliopsida</taxon>
        <taxon>eudicotyledons</taxon>
        <taxon>Gunneridae</taxon>
        <taxon>Pentapetalae</taxon>
        <taxon>asterids</taxon>
        <taxon>lamiids</taxon>
        <taxon>Lamiales</taxon>
        <taxon>Lamiaceae</taxon>
        <taxon>Nepetoideae</taxon>
        <taxon>Mentheae</taxon>
        <taxon>Salviinae</taxon>
        <taxon>Salvia</taxon>
        <taxon>Salvia subgen. Calosphace</taxon>
        <taxon>core Calosphace</taxon>
    </lineage>
</organism>
<accession>A0A8X8WY46</accession>
<dbReference type="GO" id="GO:0080044">
    <property type="term" value="F:quercetin 7-O-glucosyltransferase activity"/>
    <property type="evidence" value="ECO:0007669"/>
    <property type="project" value="TreeGrafter"/>
</dbReference>
<proteinExistence type="inferred from homology"/>
<reference evidence="2" key="1">
    <citation type="submission" date="2018-01" db="EMBL/GenBank/DDBJ databases">
        <authorList>
            <person name="Mao J.F."/>
        </authorList>
    </citation>
    <scope>NUCLEOTIDE SEQUENCE</scope>
    <source>
        <strain evidence="2">Huo1</strain>
        <tissue evidence="2">Leaf</tissue>
    </source>
</reference>
<dbReference type="Gene3D" id="3.40.50.2000">
    <property type="entry name" value="Glycogen Phosphorylase B"/>
    <property type="match status" value="2"/>
</dbReference>
<dbReference type="PANTHER" id="PTHR11926:SF774">
    <property type="entry name" value="UDP-GLYCOSYLTRANSFERASE 85A1-RELATED"/>
    <property type="match status" value="1"/>
</dbReference>
<dbReference type="EMBL" id="PNBA02000013">
    <property type="protein sequence ID" value="KAG6403206.1"/>
    <property type="molecule type" value="Genomic_DNA"/>
</dbReference>
<evidence type="ECO:0000313" key="3">
    <source>
        <dbReference type="Proteomes" id="UP000298416"/>
    </source>
</evidence>
<reference evidence="2" key="2">
    <citation type="submission" date="2020-08" db="EMBL/GenBank/DDBJ databases">
        <title>Plant Genome Project.</title>
        <authorList>
            <person name="Zhang R.-G."/>
        </authorList>
    </citation>
    <scope>NUCLEOTIDE SEQUENCE</scope>
    <source>
        <strain evidence="2">Huo1</strain>
        <tissue evidence="2">Leaf</tissue>
    </source>
</reference>
<name>A0A8X8WY46_SALSN</name>
<dbReference type="SUPFAM" id="SSF53756">
    <property type="entry name" value="UDP-Glycosyltransferase/glycogen phosphorylase"/>
    <property type="match status" value="1"/>
</dbReference>
<dbReference type="AlphaFoldDB" id="A0A8X8WY46"/>
<keyword evidence="3" id="KW-1185">Reference proteome</keyword>